<evidence type="ECO:0000256" key="2">
    <source>
        <dbReference type="SAM" id="Phobius"/>
    </source>
</evidence>
<dbReference type="GO" id="GO:0010961">
    <property type="term" value="P:intracellular magnesium ion homeostasis"/>
    <property type="evidence" value="ECO:0007669"/>
    <property type="project" value="TreeGrafter"/>
</dbReference>
<keyword evidence="2" id="KW-0472">Membrane</keyword>
<feature type="compositionally biased region" description="Low complexity" evidence="1">
    <location>
        <begin position="185"/>
        <end position="196"/>
    </location>
</feature>
<feature type="compositionally biased region" description="Polar residues" evidence="1">
    <location>
        <begin position="474"/>
        <end position="484"/>
    </location>
</feature>
<gene>
    <name evidence="3" type="ORF">DB88DRAFT_488682</name>
</gene>
<keyword evidence="2" id="KW-0812">Transmembrane</keyword>
<reference evidence="3" key="1">
    <citation type="submission" date="2023-02" db="EMBL/GenBank/DDBJ databases">
        <title>Identification and recombinant expression of a fungal hydrolase from Papiliotrema laurentii that hydrolyzes apple cutin and clears colloidal polyester polyurethane.</title>
        <authorList>
            <consortium name="DOE Joint Genome Institute"/>
            <person name="Roman V.A."/>
            <person name="Bojanowski C."/>
            <person name="Crable B.R."/>
            <person name="Wagner D.N."/>
            <person name="Hung C.S."/>
            <person name="Nadeau L.J."/>
            <person name="Schratz L."/>
            <person name="Haridas S."/>
            <person name="Pangilinan J."/>
            <person name="Lipzen A."/>
            <person name="Na H."/>
            <person name="Yan M."/>
            <person name="Ng V."/>
            <person name="Grigoriev I.V."/>
            <person name="Spatafora J.W."/>
            <person name="Barlow D."/>
            <person name="Biffinger J."/>
            <person name="Kelley-Loughnane N."/>
            <person name="Varaljay V.A."/>
            <person name="Crookes-Goodson W.J."/>
        </authorList>
    </citation>
    <scope>NUCLEOTIDE SEQUENCE</scope>
    <source>
        <strain evidence="3">5307AH</strain>
    </source>
</reference>
<dbReference type="EMBL" id="JAODAN010000005">
    <property type="protein sequence ID" value="KAK1923975.1"/>
    <property type="molecule type" value="Genomic_DNA"/>
</dbReference>
<dbReference type="PANTHER" id="PTHR21535">
    <property type="entry name" value="MAGNESIUM AND COBALT TRANSPORT PROTEIN/MITOCHONDRIAL IMPORT INNER MEMBRANE TRANSLOCASE SUBUNIT TIM8"/>
    <property type="match status" value="1"/>
</dbReference>
<feature type="region of interest" description="Disordered" evidence="1">
    <location>
        <begin position="122"/>
        <end position="149"/>
    </location>
</feature>
<name>A0AAD9CYK6_PAPLA</name>
<dbReference type="SUPFAM" id="SSF143865">
    <property type="entry name" value="CorA soluble domain-like"/>
    <property type="match status" value="1"/>
</dbReference>
<feature type="compositionally biased region" description="Low complexity" evidence="1">
    <location>
        <begin position="135"/>
        <end position="149"/>
    </location>
</feature>
<dbReference type="Gene3D" id="1.20.58.340">
    <property type="entry name" value="Magnesium transport protein CorA, transmembrane region"/>
    <property type="match status" value="3"/>
</dbReference>
<dbReference type="AlphaFoldDB" id="A0AAD9CYK6"/>
<dbReference type="CDD" id="cd12829">
    <property type="entry name" value="Alr1p-like"/>
    <property type="match status" value="1"/>
</dbReference>
<dbReference type="GO" id="GO:0015095">
    <property type="term" value="F:magnesium ion transmembrane transporter activity"/>
    <property type="evidence" value="ECO:0007669"/>
    <property type="project" value="InterPro"/>
</dbReference>
<dbReference type="InterPro" id="IPR002523">
    <property type="entry name" value="MgTranspt_CorA/ZnTranspt_ZntB"/>
</dbReference>
<comment type="caution">
    <text evidence="3">The sequence shown here is derived from an EMBL/GenBank/DDBJ whole genome shotgun (WGS) entry which is preliminary data.</text>
</comment>
<protein>
    <submittedName>
        <fullName evidence="3">Cation transporter</fullName>
    </submittedName>
</protein>
<evidence type="ECO:0000313" key="3">
    <source>
        <dbReference type="EMBL" id="KAK1923975.1"/>
    </source>
</evidence>
<feature type="region of interest" description="Disordered" evidence="1">
    <location>
        <begin position="474"/>
        <end position="510"/>
    </location>
</feature>
<evidence type="ECO:0000313" key="4">
    <source>
        <dbReference type="Proteomes" id="UP001182556"/>
    </source>
</evidence>
<keyword evidence="4" id="KW-1185">Reference proteome</keyword>
<feature type="region of interest" description="Disordered" evidence="1">
    <location>
        <begin position="299"/>
        <end position="331"/>
    </location>
</feature>
<dbReference type="PANTHER" id="PTHR21535:SF90">
    <property type="entry name" value="CORA METAL ION TRANSPORTER"/>
    <property type="match status" value="1"/>
</dbReference>
<feature type="transmembrane region" description="Helical" evidence="2">
    <location>
        <begin position="843"/>
        <end position="865"/>
    </location>
</feature>
<sequence>MTDPHHPSTPAHPTFTQTIHTEPHVLSPTLASTPAHRPPGQPGETSHTQPSPILTSRPTANPVPPIQPQYAETLTPLKLRRRRRHAPLSTAGPSVVPLVPGPSNVGFLTEEGEVYRGASYDPRLGRPPAMDEDALTLGGSSTTSSSSSWSWASDIQRGRRATMAVFERFGERLGVRRGSTSSADTSETGTTRSVSVSRRRSRRLSRTTTKDSMASERPKRHHLPRRREFTLLLPPKHPSPQGISSRMPTPKGSMDSGAPPPDYHSERLISTPSLPVVLDHIRALRLAAGVLPEPPSLDVPVRRAGSAPGRSRPRLKQKVHSFPNPPVPRPIIPQSKSRLDLLRGTANVPRPKSVSDLMGMVNPYESSANLNTLKGHSGDSSPVSVKEDAGGCWWLDVSCPSWEDLRDIGELLGLHPLTLEDVLQQDPREKFDVFERLGYYFVVVRALDEEYFKYTPATAATTLVGSGEKAYIESSATSSPQLRANNEKKKEGRRRGWGMGRTSGKTANKEGEKVEIVEDNPGKEGLEGLGVGAVNVYLVVFADGIVSFHFDDISKHTKRVLDRVLSDTSVQVAPKADWIAHGLLDSIVDAFFPLVRFVDGEVDDIDSLTVDPSSDPRAVTLSVPPVDPPEGLELVEKGVSAPPVTRPKRPLREWIHLLTPARFALPNIRLPHYFIYMRLFVLPTSSAVRRRYEHPDNQVMPRASMVRHMTQTRKLVTGLTRLLGTKHQVVGLMRKRVAEHGEGVEEYMGDVEDHILLLQNSLNHYEYILSHCQPAYLSHLNLGFKISKGRSDRAILALSTVAIGILPMQLVTSLFGTNVNPPHNGDPDNWHDHTDGTKAPLNWFAGILAFLILVSCCIATTVRWWRWSARVKWTKRRGEPLPSTWDGFWGFR</sequence>
<accession>A0AAD9CYK6</accession>
<dbReference type="Gene3D" id="3.30.460.20">
    <property type="entry name" value="CorA soluble domain-like"/>
    <property type="match status" value="1"/>
</dbReference>
<feature type="compositionally biased region" description="Polar residues" evidence="1">
    <location>
        <begin position="43"/>
        <end position="59"/>
    </location>
</feature>
<keyword evidence="2" id="KW-1133">Transmembrane helix</keyword>
<evidence type="ECO:0000256" key="1">
    <source>
        <dbReference type="SAM" id="MobiDB-lite"/>
    </source>
</evidence>
<dbReference type="InterPro" id="IPR045861">
    <property type="entry name" value="CorA_cytoplasmic_dom"/>
</dbReference>
<dbReference type="Proteomes" id="UP001182556">
    <property type="component" value="Unassembled WGS sequence"/>
</dbReference>
<organism evidence="3 4">
    <name type="scientific">Papiliotrema laurentii</name>
    <name type="common">Cryptococcus laurentii</name>
    <dbReference type="NCBI Taxonomy" id="5418"/>
    <lineage>
        <taxon>Eukaryota</taxon>
        <taxon>Fungi</taxon>
        <taxon>Dikarya</taxon>
        <taxon>Basidiomycota</taxon>
        <taxon>Agaricomycotina</taxon>
        <taxon>Tremellomycetes</taxon>
        <taxon>Tremellales</taxon>
        <taxon>Rhynchogastremaceae</taxon>
        <taxon>Papiliotrema</taxon>
    </lineage>
</organism>
<dbReference type="InterPro" id="IPR044089">
    <property type="entry name" value="Alr1-like"/>
</dbReference>
<feature type="region of interest" description="Disordered" evidence="1">
    <location>
        <begin position="175"/>
        <end position="267"/>
    </location>
</feature>
<dbReference type="Pfam" id="PF01544">
    <property type="entry name" value="CorA"/>
    <property type="match status" value="1"/>
</dbReference>
<feature type="region of interest" description="Disordered" evidence="1">
    <location>
        <begin position="1"/>
        <end position="68"/>
    </location>
</feature>
<dbReference type="GO" id="GO:0016020">
    <property type="term" value="C:membrane"/>
    <property type="evidence" value="ECO:0007669"/>
    <property type="project" value="InterPro"/>
</dbReference>
<feature type="transmembrane region" description="Helical" evidence="2">
    <location>
        <begin position="794"/>
        <end position="815"/>
    </location>
</feature>
<proteinExistence type="predicted"/>